<feature type="compositionally biased region" description="Polar residues" evidence="2">
    <location>
        <begin position="796"/>
        <end position="805"/>
    </location>
</feature>
<dbReference type="OrthoDB" id="296759at2759"/>
<dbReference type="EMBL" id="CAJJDP010000069">
    <property type="protein sequence ID" value="CAD8177880.1"/>
    <property type="molecule type" value="Genomic_DNA"/>
</dbReference>
<feature type="region of interest" description="Disordered" evidence="2">
    <location>
        <begin position="835"/>
        <end position="861"/>
    </location>
</feature>
<protein>
    <recommendedName>
        <fullName evidence="4">Response regulatory domain-containing protein</fullName>
    </recommendedName>
</protein>
<feature type="domain" description="Response regulatory" evidence="4">
    <location>
        <begin position="938"/>
        <end position="1058"/>
    </location>
</feature>
<dbReference type="InterPro" id="IPR001789">
    <property type="entry name" value="Sig_transdc_resp-reg_receiver"/>
</dbReference>
<dbReference type="InterPro" id="IPR052048">
    <property type="entry name" value="ST_Response_Regulator"/>
</dbReference>
<evidence type="ECO:0000313" key="5">
    <source>
        <dbReference type="EMBL" id="CAD8177880.1"/>
    </source>
</evidence>
<proteinExistence type="predicted"/>
<reference evidence="5" key="1">
    <citation type="submission" date="2021-01" db="EMBL/GenBank/DDBJ databases">
        <authorList>
            <consortium name="Genoscope - CEA"/>
            <person name="William W."/>
        </authorList>
    </citation>
    <scope>NUCLEOTIDE SEQUENCE</scope>
</reference>
<dbReference type="Proteomes" id="UP000683925">
    <property type="component" value="Unassembled WGS sequence"/>
</dbReference>
<dbReference type="PANTHER" id="PTHR43228">
    <property type="entry name" value="TWO-COMPONENT RESPONSE REGULATOR"/>
    <property type="match status" value="1"/>
</dbReference>
<evidence type="ECO:0000256" key="2">
    <source>
        <dbReference type="SAM" id="MobiDB-lite"/>
    </source>
</evidence>
<dbReference type="GO" id="GO:0000160">
    <property type="term" value="P:phosphorelay signal transduction system"/>
    <property type="evidence" value="ECO:0007669"/>
    <property type="project" value="InterPro"/>
</dbReference>
<comment type="caution">
    <text evidence="1">Lacks conserved residue(s) required for the propagation of feature annotation.</text>
</comment>
<dbReference type="PANTHER" id="PTHR43228:SF1">
    <property type="entry name" value="TWO-COMPONENT RESPONSE REGULATOR ARR22"/>
    <property type="match status" value="1"/>
</dbReference>
<dbReference type="OMA" id="RCTDATK"/>
<feature type="compositionally biased region" description="Low complexity" evidence="2">
    <location>
        <begin position="732"/>
        <end position="748"/>
    </location>
</feature>
<name>A0A8S1VKX0_PAROT</name>
<feature type="region of interest" description="Disordered" evidence="2">
    <location>
        <begin position="721"/>
        <end position="751"/>
    </location>
</feature>
<feature type="transmembrane region" description="Helical" evidence="3">
    <location>
        <begin position="63"/>
        <end position="80"/>
    </location>
</feature>
<feature type="transmembrane region" description="Helical" evidence="3">
    <location>
        <begin position="164"/>
        <end position="190"/>
    </location>
</feature>
<evidence type="ECO:0000256" key="3">
    <source>
        <dbReference type="SAM" id="Phobius"/>
    </source>
</evidence>
<feature type="region of interest" description="Disordered" evidence="2">
    <location>
        <begin position="796"/>
        <end position="821"/>
    </location>
</feature>
<evidence type="ECO:0000313" key="6">
    <source>
        <dbReference type="Proteomes" id="UP000683925"/>
    </source>
</evidence>
<keyword evidence="3" id="KW-1133">Transmembrane helix</keyword>
<comment type="caution">
    <text evidence="5">The sequence shown here is derived from an EMBL/GenBank/DDBJ whole genome shotgun (WGS) entry which is preliminary data.</text>
</comment>
<feature type="compositionally biased region" description="Low complexity" evidence="2">
    <location>
        <begin position="806"/>
        <end position="818"/>
    </location>
</feature>
<keyword evidence="6" id="KW-1185">Reference proteome</keyword>
<sequence>MYNNFGDEQYKLNKWCQFIDQKIAQFFSKHLQKHNSIKDYYYDFMNALSIIIIRFTLKTNDNRLPTFCLILVIMHLLLTIKQKLRKVQNLLNHLIDVFVLISILNFSRENDNEFIIRLALQIGIQTSKSMIFQYDQFSMVFQNIIKISSITIIKWYLIKDYNTFKIIVLLALLIFYQIIQLLIVTAYSYAYKNIWINNERMKKNNQMIEKLLFELPVGIILFNSNGEAQFQNSISYKYLPKSVDLVAKQYASDGVQTYKDLILMEGDKEKFQKVFVETLESTDPIIVSFAFQGHPMPISCHLRKQVFNKNSVVEAIFIEKSDDQSLIYERISQSLQILKIQQISEILSKQPEGIKQQLLQALFPMLSKTDYQKSDLIVCNLKNYFKFFADCLQIIYKTNPNVRIENDVPDQAFIDIVKMHGILTQLISYIYQEHHRKQAMQGISSQRQLIQQSDRQIQRDMNNFSLISFTISKGEELQITIQIDYHNQIQELEMLFQRFDFEALKSYDFRLQSLQDEDLSYTSFVHILHQIYQMEGRIELCERLDNIKIQVNIPMRVTTEYQSVLLDHYISMGKLDTQSKIYSINSELFQAFRIKSTKKITSTQRIAPQPAPRLNEEAVKVQTSLSEQKPFQICKCFEFTYRPNVVSEEEKLESNKIISPNLSPINKPSTLKQADVATFDIEDRINTQMHSVEKAVSKVLEQVLSEIMTFKGKRINVHFRNSKQKQKSFETSPSNSSAQQQQNQRNTSVPNLQQFRTTIPEQRENNVNQQQMQQLQQFPNQSLFKQNAIQQVPLQSSQNFGSASTSSHQQQQLNSVQQPKRNQGTQLLRSLRENDSKVQHLEQSDQFNQIKPDENNDDLKNSVKFIPSTQEDPQIQKSQHSQTSLGVIIQPMQSQGSERSPCFKVQKQVTINEIEGQSEEIKQQETVDLKQFYQEKLTYLVVDDSTDFLDFKIKQTHQFDQSIRCTDATKKIKSLFEQNKIYHFIIVRINLPLKNGIQFIKEIRQLENQHNLPKQYFVGIETNISQTLRQSCLEAGFDEVQEKPLKSQYLEQLIENRLNPSPVVIWKPILKSPNREQQEKINQVHKDLDQFQLPQKISSFKAIPVPQKQPQDRKAFYYPIVTIYILDDSSVQISALSSMKFSFKTKVDFDRNVDAGIKKFDKVFEEKKIFHVVLLKMNFSQKKGIELLQQIRQMEEKYLVPKQYIVAIDSDFTEDQKQDLIKQGFDNALSKLIDKRLLEEILNQRLEDN</sequence>
<evidence type="ECO:0000256" key="1">
    <source>
        <dbReference type="PROSITE-ProRule" id="PRU00169"/>
    </source>
</evidence>
<accession>A0A8S1VKX0</accession>
<dbReference type="PROSITE" id="PS50110">
    <property type="entry name" value="RESPONSE_REGULATORY"/>
    <property type="match status" value="2"/>
</dbReference>
<evidence type="ECO:0000259" key="4">
    <source>
        <dbReference type="PROSITE" id="PS50110"/>
    </source>
</evidence>
<keyword evidence="3" id="KW-0472">Membrane</keyword>
<feature type="domain" description="Response regulatory" evidence="4">
    <location>
        <begin position="1122"/>
        <end position="1246"/>
    </location>
</feature>
<gene>
    <name evidence="5" type="ORF">POCTA_138.1.T0700017</name>
</gene>
<organism evidence="5 6">
    <name type="scientific">Paramecium octaurelia</name>
    <dbReference type="NCBI Taxonomy" id="43137"/>
    <lineage>
        <taxon>Eukaryota</taxon>
        <taxon>Sar</taxon>
        <taxon>Alveolata</taxon>
        <taxon>Ciliophora</taxon>
        <taxon>Intramacronucleata</taxon>
        <taxon>Oligohymenophorea</taxon>
        <taxon>Peniculida</taxon>
        <taxon>Parameciidae</taxon>
        <taxon>Paramecium</taxon>
    </lineage>
</organism>
<dbReference type="AlphaFoldDB" id="A0A8S1VKX0"/>
<feature type="compositionally biased region" description="Basic and acidic residues" evidence="2">
    <location>
        <begin position="851"/>
        <end position="861"/>
    </location>
</feature>
<keyword evidence="3" id="KW-0812">Transmembrane</keyword>